<keyword evidence="11" id="KW-0498">Mitosis</keyword>
<accession>A0AAV6G1D9</accession>
<feature type="region of interest" description="Disordered" evidence="21">
    <location>
        <begin position="253"/>
        <end position="282"/>
    </location>
</feature>
<dbReference type="Proteomes" id="UP000823561">
    <property type="component" value="Chromosome 16"/>
</dbReference>
<feature type="region of interest" description="Disordered" evidence="21">
    <location>
        <begin position="598"/>
        <end position="657"/>
    </location>
</feature>
<evidence type="ECO:0000256" key="9">
    <source>
        <dbReference type="ARBA" id="ARBA00022759"/>
    </source>
</evidence>
<feature type="compositionally biased region" description="Acidic residues" evidence="21">
    <location>
        <begin position="604"/>
        <end position="628"/>
    </location>
</feature>
<dbReference type="PANTHER" id="PTHR15107">
    <property type="entry name" value="RETINOBLASTOMA BINDING PROTEIN 8"/>
    <property type="match status" value="1"/>
</dbReference>
<evidence type="ECO:0000256" key="14">
    <source>
        <dbReference type="ARBA" id="ARBA00023054"/>
    </source>
</evidence>
<evidence type="ECO:0000256" key="11">
    <source>
        <dbReference type="ARBA" id="ARBA00022776"/>
    </source>
</evidence>
<evidence type="ECO:0000256" key="13">
    <source>
        <dbReference type="ARBA" id="ARBA00022833"/>
    </source>
</evidence>
<keyword evidence="16" id="KW-0234">DNA repair</keyword>
<evidence type="ECO:0000256" key="2">
    <source>
        <dbReference type="ARBA" id="ARBA00004286"/>
    </source>
</evidence>
<evidence type="ECO:0000256" key="5">
    <source>
        <dbReference type="ARBA" id="ARBA00022454"/>
    </source>
</evidence>
<dbReference type="GO" id="GO:0004519">
    <property type="term" value="F:endonuclease activity"/>
    <property type="evidence" value="ECO:0007669"/>
    <property type="project" value="UniProtKB-KW"/>
</dbReference>
<sequence length="759" mass="84582">MGRTCRTSCLSQPSAGMIPGPAVCANLPCQSDGTQWRMGSEVCRVNVGPHSLVSSTVSLDFFSISFDSTNPELPEMMSSHDLCGGSPGGSSVLSDSGAADLFHELWGRLRECHDSALQGLQAKVTKLKKERCLDAQRLEEFYNKNQLLREQQKVLQDNVKVLEDRLRAGLCDRCAVTEKHMKKKQLEFGTICKENQLLISDLRAERDSLQEENKRLNLQLERLQECSSPQAVSSEAEDGMIPDSPLHSVSLSAVSKMKRRKEHSHVRYAEQPLSQSTKGLSSSLPSRCYGKGILVPDTCEMDVNPITKLGSVGNGRVVVAETCHLDIPEEDSQSVLDSVAGSSAAPNASPDENKKPSKSGFDTAVDVLCASTQPNQSRHQLPFPPAKDLYLPHHLHRPQAAAAPRIAPLQAPRNLPSEPAKRKPTSLSSEEEEEGADRPLDLSPEERLEKRPRLAPQPKAPSRTTRPEESQDEDALFKQPTIQAPVRKKIREALLDSEQTSVLQPNPCARVKSPLQETTEQSWSLDPGAALSQYHGDSPPLPETRAEPDTVDTDCTFLSHSMLIRARNGHNESGIGLRANDSLAEIFDRTAYGEYESCPRDINFEEEDKEGYEDKHDEDEGAEEDEEEKPGHEKACDPVTTAARKVKGTPKKSGEPGYAYVDVVRKRDERRKLKGHTCKECEIYYADLPEEEREKKLASCSRHRFRYIPPSTPENFWEVGFPSTQTCVERGYIKEDKEPDLRLRRRRPYVAMFSPKAKD</sequence>
<name>A0AAV6G1D9_9TELE</name>
<dbReference type="GO" id="GO:0005694">
    <property type="term" value="C:chromosome"/>
    <property type="evidence" value="ECO:0007669"/>
    <property type="project" value="UniProtKB-SubCell"/>
</dbReference>
<dbReference type="GO" id="GO:0016787">
    <property type="term" value="F:hydrolase activity"/>
    <property type="evidence" value="ECO:0007669"/>
    <property type="project" value="UniProtKB-KW"/>
</dbReference>
<evidence type="ECO:0000256" key="18">
    <source>
        <dbReference type="ARBA" id="ARBA00023254"/>
    </source>
</evidence>
<keyword evidence="12" id="KW-0378">Hydrolase</keyword>
<evidence type="ECO:0000256" key="21">
    <source>
        <dbReference type="SAM" id="MobiDB-lite"/>
    </source>
</evidence>
<feature type="domain" description="DNA endonuclease Ctp1 N-terminal" evidence="23">
    <location>
        <begin position="102"/>
        <end position="220"/>
    </location>
</feature>
<proteinExistence type="inferred from homology"/>
<evidence type="ECO:0000256" key="16">
    <source>
        <dbReference type="ARBA" id="ARBA00023204"/>
    </source>
</evidence>
<feature type="compositionally biased region" description="Polar residues" evidence="21">
    <location>
        <begin position="515"/>
        <end position="524"/>
    </location>
</feature>
<dbReference type="Pfam" id="PF10482">
    <property type="entry name" value="CtIP_N"/>
    <property type="match status" value="1"/>
</dbReference>
<comment type="caution">
    <text evidence="24">The sequence shown here is derived from an EMBL/GenBank/DDBJ whole genome shotgun (WGS) entry which is preliminary data.</text>
</comment>
<dbReference type="EMBL" id="JADWDJ010000016">
    <property type="protein sequence ID" value="KAG5268645.1"/>
    <property type="molecule type" value="Genomic_DNA"/>
</dbReference>
<dbReference type="GO" id="GO:0051321">
    <property type="term" value="P:meiotic cell cycle"/>
    <property type="evidence" value="ECO:0007669"/>
    <property type="project" value="UniProtKB-KW"/>
</dbReference>
<feature type="compositionally biased region" description="Polar residues" evidence="21">
    <location>
        <begin position="333"/>
        <end position="346"/>
    </location>
</feature>
<comment type="subcellular location">
    <subcellularLocation>
        <location evidence="2">Chromosome</location>
    </subcellularLocation>
    <subcellularLocation>
        <location evidence="1">Nucleus</location>
    </subcellularLocation>
</comment>
<evidence type="ECO:0000256" key="12">
    <source>
        <dbReference type="ARBA" id="ARBA00022801"/>
    </source>
</evidence>
<keyword evidence="15" id="KW-0238">DNA-binding</keyword>
<dbReference type="GO" id="GO:0003684">
    <property type="term" value="F:damaged DNA binding"/>
    <property type="evidence" value="ECO:0007669"/>
    <property type="project" value="TreeGrafter"/>
</dbReference>
<feature type="coiled-coil region" evidence="20">
    <location>
        <begin position="110"/>
        <end position="165"/>
    </location>
</feature>
<keyword evidence="10" id="KW-0227">DNA damage</keyword>
<feature type="region of interest" description="Disordered" evidence="21">
    <location>
        <begin position="331"/>
        <end position="360"/>
    </location>
</feature>
<feature type="domain" description="DNA endonuclease activator Ctp1 C-terminal" evidence="22">
    <location>
        <begin position="659"/>
        <end position="687"/>
    </location>
</feature>
<dbReference type="Pfam" id="PF08573">
    <property type="entry name" value="SAE2"/>
    <property type="match status" value="2"/>
</dbReference>
<dbReference type="InterPro" id="IPR033316">
    <property type="entry name" value="RBBP8-like"/>
</dbReference>
<dbReference type="GO" id="GO:0051301">
    <property type="term" value="P:cell division"/>
    <property type="evidence" value="ECO:0007669"/>
    <property type="project" value="UniProtKB-KW"/>
</dbReference>
<dbReference type="AlphaFoldDB" id="A0AAV6G1D9"/>
<keyword evidence="8" id="KW-0540">Nuclease</keyword>
<keyword evidence="18" id="KW-0469">Meiosis</keyword>
<evidence type="ECO:0000256" key="10">
    <source>
        <dbReference type="ARBA" id="ARBA00022763"/>
    </source>
</evidence>
<keyword evidence="13" id="KW-0862">Zinc</keyword>
<keyword evidence="25" id="KW-1185">Reference proteome</keyword>
<keyword evidence="17" id="KW-0539">Nucleus</keyword>
<evidence type="ECO:0000256" key="4">
    <source>
        <dbReference type="ARBA" id="ARBA00020680"/>
    </source>
</evidence>
<evidence type="ECO:0000256" key="19">
    <source>
        <dbReference type="ARBA" id="ARBA00023306"/>
    </source>
</evidence>
<feature type="coiled-coil region" evidence="20">
    <location>
        <begin position="192"/>
        <end position="226"/>
    </location>
</feature>
<evidence type="ECO:0000259" key="23">
    <source>
        <dbReference type="Pfam" id="PF10482"/>
    </source>
</evidence>
<evidence type="ECO:0000256" key="6">
    <source>
        <dbReference type="ARBA" id="ARBA00022553"/>
    </source>
</evidence>
<evidence type="ECO:0000256" key="7">
    <source>
        <dbReference type="ARBA" id="ARBA00022618"/>
    </source>
</evidence>
<keyword evidence="7" id="KW-0132">Cell division</keyword>
<keyword evidence="6" id="KW-0597">Phosphoprotein</keyword>
<evidence type="ECO:0000259" key="22">
    <source>
        <dbReference type="Pfam" id="PF08573"/>
    </source>
</evidence>
<dbReference type="GO" id="GO:0010792">
    <property type="term" value="P:DNA double-strand break processing involved in repair via single-strand annealing"/>
    <property type="evidence" value="ECO:0007669"/>
    <property type="project" value="TreeGrafter"/>
</dbReference>
<evidence type="ECO:0000256" key="17">
    <source>
        <dbReference type="ARBA" id="ARBA00023242"/>
    </source>
</evidence>
<gene>
    <name evidence="24" type="ORF">AALO_G00214840</name>
</gene>
<keyword evidence="14 20" id="KW-0175">Coiled coil</keyword>
<evidence type="ECO:0000313" key="24">
    <source>
        <dbReference type="EMBL" id="KAG5268645.1"/>
    </source>
</evidence>
<dbReference type="InterPro" id="IPR019518">
    <property type="entry name" value="CtIP_N"/>
</dbReference>
<evidence type="ECO:0000256" key="20">
    <source>
        <dbReference type="SAM" id="Coils"/>
    </source>
</evidence>
<evidence type="ECO:0000256" key="8">
    <source>
        <dbReference type="ARBA" id="ARBA00022722"/>
    </source>
</evidence>
<feature type="region of interest" description="Disordered" evidence="21">
    <location>
        <begin position="409"/>
        <end position="551"/>
    </location>
</feature>
<comment type="similarity">
    <text evidence="3">Belongs to the COM1/SAE2/CtIP family.</text>
</comment>
<keyword evidence="9" id="KW-0255">Endonuclease</keyword>
<feature type="compositionally biased region" description="Polar residues" evidence="21">
    <location>
        <begin position="272"/>
        <end position="282"/>
    </location>
</feature>
<dbReference type="GO" id="GO:0005634">
    <property type="term" value="C:nucleus"/>
    <property type="evidence" value="ECO:0007669"/>
    <property type="project" value="UniProtKB-SubCell"/>
</dbReference>
<organism evidence="24 25">
    <name type="scientific">Alosa alosa</name>
    <name type="common">allis shad</name>
    <dbReference type="NCBI Taxonomy" id="278164"/>
    <lineage>
        <taxon>Eukaryota</taxon>
        <taxon>Metazoa</taxon>
        <taxon>Chordata</taxon>
        <taxon>Craniata</taxon>
        <taxon>Vertebrata</taxon>
        <taxon>Euteleostomi</taxon>
        <taxon>Actinopterygii</taxon>
        <taxon>Neopterygii</taxon>
        <taxon>Teleostei</taxon>
        <taxon>Clupei</taxon>
        <taxon>Clupeiformes</taxon>
        <taxon>Clupeoidei</taxon>
        <taxon>Clupeidae</taxon>
        <taxon>Alosa</taxon>
    </lineage>
</organism>
<evidence type="ECO:0000256" key="15">
    <source>
        <dbReference type="ARBA" id="ARBA00023125"/>
    </source>
</evidence>
<reference evidence="24" key="1">
    <citation type="submission" date="2020-10" db="EMBL/GenBank/DDBJ databases">
        <title>Chromosome-scale genome assembly of the Allis shad, Alosa alosa.</title>
        <authorList>
            <person name="Margot Z."/>
            <person name="Christophe K."/>
            <person name="Cabau C."/>
            <person name="Louis A."/>
            <person name="Berthelot C."/>
            <person name="Parey E."/>
            <person name="Roest Crollius H."/>
            <person name="Montfort J."/>
            <person name="Robinson-Rechavi M."/>
            <person name="Bucao C."/>
            <person name="Bouchez O."/>
            <person name="Gislard M."/>
            <person name="Lluch J."/>
            <person name="Milhes M."/>
            <person name="Lampietro C."/>
            <person name="Lopez Roques C."/>
            <person name="Donnadieu C."/>
            <person name="Braasch I."/>
            <person name="Desvignes T."/>
            <person name="Postlethwait J."/>
            <person name="Bobe J."/>
            <person name="Guiguen Y."/>
        </authorList>
    </citation>
    <scope>NUCLEOTIDE SEQUENCE</scope>
    <source>
        <strain evidence="24">M-15738</strain>
        <tissue evidence="24">Blood</tissue>
    </source>
</reference>
<feature type="compositionally biased region" description="Basic and acidic residues" evidence="21">
    <location>
        <begin position="436"/>
        <end position="452"/>
    </location>
</feature>
<dbReference type="InterPro" id="IPR013882">
    <property type="entry name" value="Ctp1_C"/>
</dbReference>
<feature type="domain" description="DNA endonuclease activator Ctp1 C-terminal" evidence="22">
    <location>
        <begin position="691"/>
        <end position="725"/>
    </location>
</feature>
<keyword evidence="19" id="KW-0131">Cell cycle</keyword>
<dbReference type="PANTHER" id="PTHR15107:SF4">
    <property type="entry name" value="DNA ENDONUCLEASE RBBP8"/>
    <property type="match status" value="1"/>
</dbReference>
<feature type="compositionally biased region" description="Basic residues" evidence="21">
    <location>
        <begin position="256"/>
        <end position="266"/>
    </location>
</feature>
<evidence type="ECO:0000256" key="1">
    <source>
        <dbReference type="ARBA" id="ARBA00004123"/>
    </source>
</evidence>
<evidence type="ECO:0000256" key="3">
    <source>
        <dbReference type="ARBA" id="ARBA00007496"/>
    </source>
</evidence>
<keyword evidence="5" id="KW-0158">Chromosome</keyword>
<evidence type="ECO:0000313" key="25">
    <source>
        <dbReference type="Proteomes" id="UP000823561"/>
    </source>
</evidence>
<protein>
    <recommendedName>
        <fullName evidence="4">DNA endonuclease RBBP8</fullName>
    </recommendedName>
</protein>